<gene>
    <name evidence="1" type="ORF">LSALG_LOCUS1433</name>
</gene>
<keyword evidence="2" id="KW-1185">Reference proteome</keyword>
<organism evidence="1 2">
    <name type="scientific">Lactuca saligna</name>
    <name type="common">Willowleaf lettuce</name>
    <dbReference type="NCBI Taxonomy" id="75948"/>
    <lineage>
        <taxon>Eukaryota</taxon>
        <taxon>Viridiplantae</taxon>
        <taxon>Streptophyta</taxon>
        <taxon>Embryophyta</taxon>
        <taxon>Tracheophyta</taxon>
        <taxon>Spermatophyta</taxon>
        <taxon>Magnoliopsida</taxon>
        <taxon>eudicotyledons</taxon>
        <taxon>Gunneridae</taxon>
        <taxon>Pentapetalae</taxon>
        <taxon>asterids</taxon>
        <taxon>campanulids</taxon>
        <taxon>Asterales</taxon>
        <taxon>Asteraceae</taxon>
        <taxon>Cichorioideae</taxon>
        <taxon>Cichorieae</taxon>
        <taxon>Lactucinae</taxon>
        <taxon>Lactuca</taxon>
    </lineage>
</organism>
<sequence length="133" mass="15369">MHTLPYVNECLKIYANEQYGNSEIKEFINYVKSNPLQYALCDFLDPFYPKQVCDFYYSCSVDSNARTITRSIGDGQYRVTIDVESFQTTLCVPSFKDYSEAPSEESCKSVHEKLGYNFKLEGLTCDTYKNTLH</sequence>
<dbReference type="AlphaFoldDB" id="A0AA35V271"/>
<dbReference type="EMBL" id="OX465086">
    <property type="protein sequence ID" value="CAI9260603.1"/>
    <property type="molecule type" value="Genomic_DNA"/>
</dbReference>
<accession>A0AA35V271</accession>
<name>A0AA35V271_LACSI</name>
<evidence type="ECO:0000313" key="1">
    <source>
        <dbReference type="EMBL" id="CAI9260603.1"/>
    </source>
</evidence>
<dbReference type="Proteomes" id="UP001177003">
    <property type="component" value="Chromosome 0"/>
</dbReference>
<evidence type="ECO:0000313" key="2">
    <source>
        <dbReference type="Proteomes" id="UP001177003"/>
    </source>
</evidence>
<proteinExistence type="predicted"/>
<protein>
    <submittedName>
        <fullName evidence="1">Uncharacterized protein</fullName>
    </submittedName>
</protein>
<reference evidence="1" key="1">
    <citation type="submission" date="2023-04" db="EMBL/GenBank/DDBJ databases">
        <authorList>
            <person name="Vijverberg K."/>
            <person name="Xiong W."/>
            <person name="Schranz E."/>
        </authorList>
    </citation>
    <scope>NUCLEOTIDE SEQUENCE</scope>
</reference>